<comment type="caution">
    <text evidence="9">Lacks conserved residue(s) required for the propagation of feature annotation.</text>
</comment>
<evidence type="ECO:0000259" key="16">
    <source>
        <dbReference type="Pfam" id="PF07479"/>
    </source>
</evidence>
<evidence type="ECO:0000256" key="4">
    <source>
        <dbReference type="ARBA" id="ARBA00023002"/>
    </source>
</evidence>
<feature type="binding site" evidence="9">
    <location>
        <position position="11"/>
    </location>
    <ligand>
        <name>NADPH</name>
        <dbReference type="ChEBI" id="CHEBI:57783"/>
    </ligand>
</feature>
<dbReference type="EC" id="1.1.1.94" evidence="9"/>
<keyword evidence="8 9" id="KW-1208">Phospholipid metabolism</keyword>
<dbReference type="PANTHER" id="PTHR11728:SF1">
    <property type="entry name" value="GLYCEROL-3-PHOSPHATE DEHYDROGENASE [NAD(+)] 2, CHLOROPLASTIC"/>
    <property type="match status" value="1"/>
</dbReference>
<dbReference type="PIRSF" id="PIRSF000114">
    <property type="entry name" value="Glycerol-3-P_dh"/>
    <property type="match status" value="1"/>
</dbReference>
<evidence type="ECO:0000256" key="13">
    <source>
        <dbReference type="RuleBase" id="RU000437"/>
    </source>
</evidence>
<feature type="binding site" evidence="9">
    <location>
        <position position="258"/>
    </location>
    <ligand>
        <name>sn-glycerol 3-phosphate</name>
        <dbReference type="ChEBI" id="CHEBI:57597"/>
    </ligand>
</feature>
<keyword evidence="4 9" id="KW-0560">Oxidoreductase</keyword>
<dbReference type="Gene3D" id="3.40.50.720">
    <property type="entry name" value="NAD(P)-binding Rossmann-like Domain"/>
    <property type="match status" value="1"/>
</dbReference>
<feature type="binding site" evidence="9">
    <location>
        <position position="106"/>
    </location>
    <ligand>
        <name>NADPH</name>
        <dbReference type="ChEBI" id="CHEBI:57783"/>
    </ligand>
</feature>
<dbReference type="GO" id="GO:0046167">
    <property type="term" value="P:glycerol-3-phosphate biosynthetic process"/>
    <property type="evidence" value="ECO:0007669"/>
    <property type="project" value="UniProtKB-UniRule"/>
</dbReference>
<evidence type="ECO:0000313" key="18">
    <source>
        <dbReference type="Proteomes" id="UP000545507"/>
    </source>
</evidence>
<feature type="binding site" evidence="12">
    <location>
        <position position="258"/>
    </location>
    <ligand>
        <name>NAD(+)</name>
        <dbReference type="ChEBI" id="CHEBI:57540"/>
    </ligand>
</feature>
<evidence type="ECO:0000256" key="11">
    <source>
        <dbReference type="PIRSR" id="PIRSR000114-2"/>
    </source>
</evidence>
<dbReference type="SUPFAM" id="SSF51735">
    <property type="entry name" value="NAD(P)-binding Rossmann-fold domains"/>
    <property type="match status" value="1"/>
</dbReference>
<feature type="domain" description="Glycerol-3-phosphate dehydrogenase NAD-dependent C-terminal" evidence="16">
    <location>
        <begin position="183"/>
        <end position="323"/>
    </location>
</feature>
<protein>
    <recommendedName>
        <fullName evidence="9">Glycerol-3-phosphate dehydrogenase [NAD(P)+]</fullName>
        <ecNumber evidence="9">1.1.1.94</ecNumber>
    </recommendedName>
    <alternativeName>
        <fullName evidence="9">NAD(P)(+)-dependent glycerol-3-phosphate dehydrogenase</fullName>
    </alternativeName>
    <alternativeName>
        <fullName evidence="9">NAD(P)H-dependent dihydroxyacetone-phosphate reductase</fullName>
    </alternativeName>
</protein>
<dbReference type="AlphaFoldDB" id="A0A7Y8H0N1"/>
<evidence type="ECO:0000256" key="6">
    <source>
        <dbReference type="ARBA" id="ARBA00023098"/>
    </source>
</evidence>
<feature type="active site" description="Proton acceptor" evidence="9 10">
    <location>
        <position position="194"/>
    </location>
</feature>
<feature type="binding site" evidence="9">
    <location>
        <position position="106"/>
    </location>
    <ligand>
        <name>sn-glycerol 3-phosphate</name>
        <dbReference type="ChEBI" id="CHEBI:57597"/>
    </ligand>
</feature>
<keyword evidence="7 9" id="KW-0594">Phospholipid biosynthesis</keyword>
<name>A0A7Y8H0N1_9BURK</name>
<gene>
    <name evidence="9" type="primary">gpsA</name>
    <name evidence="17" type="ORF">F3K02_24230</name>
</gene>
<dbReference type="Pfam" id="PF01210">
    <property type="entry name" value="NAD_Gly3P_dh_N"/>
    <property type="match status" value="1"/>
</dbReference>
<dbReference type="RefSeq" id="WP_177138911.1">
    <property type="nucleotide sequence ID" value="NZ_JAGPWB010000032.1"/>
</dbReference>
<feature type="binding site" evidence="11">
    <location>
        <position position="106"/>
    </location>
    <ligand>
        <name>substrate</name>
    </ligand>
</feature>
<dbReference type="UniPathway" id="UPA00940"/>
<keyword evidence="6 9" id="KW-0443">Lipid metabolism</keyword>
<dbReference type="GO" id="GO:0047952">
    <property type="term" value="F:glycerol-3-phosphate dehydrogenase [NAD(P)+] activity"/>
    <property type="evidence" value="ECO:0007669"/>
    <property type="project" value="UniProtKB-UniRule"/>
</dbReference>
<dbReference type="GO" id="GO:0046168">
    <property type="term" value="P:glycerol-3-phosphate catabolic process"/>
    <property type="evidence" value="ECO:0007669"/>
    <property type="project" value="InterPro"/>
</dbReference>
<comment type="catalytic activity">
    <reaction evidence="9">
        <text>sn-glycerol 3-phosphate + NAD(+) = dihydroxyacetone phosphate + NADH + H(+)</text>
        <dbReference type="Rhea" id="RHEA:11092"/>
        <dbReference type="ChEBI" id="CHEBI:15378"/>
        <dbReference type="ChEBI" id="CHEBI:57540"/>
        <dbReference type="ChEBI" id="CHEBI:57597"/>
        <dbReference type="ChEBI" id="CHEBI:57642"/>
        <dbReference type="ChEBI" id="CHEBI:57945"/>
        <dbReference type="EC" id="1.1.1.94"/>
    </reaction>
</comment>
<dbReference type="Proteomes" id="UP000545507">
    <property type="component" value="Unassembled WGS sequence"/>
</dbReference>
<accession>A0A7Y8H0N1</accession>
<evidence type="ECO:0000256" key="3">
    <source>
        <dbReference type="ARBA" id="ARBA00022857"/>
    </source>
</evidence>
<feature type="binding site" evidence="9">
    <location>
        <position position="257"/>
    </location>
    <ligand>
        <name>sn-glycerol 3-phosphate</name>
        <dbReference type="ChEBI" id="CHEBI:57597"/>
    </ligand>
</feature>
<evidence type="ECO:0000313" key="17">
    <source>
        <dbReference type="EMBL" id="NWF48337.1"/>
    </source>
</evidence>
<dbReference type="PRINTS" id="PR00077">
    <property type="entry name" value="GPDHDRGNASE"/>
</dbReference>
<sequence length="342" mass="35322">MNIVVLGAGAWGTALAISAACQPHRVRLWARDAQQVADMRVTRENRRYLPGIALPPSLDVVGAELGDAEALWAHADLVVVGTPMAALRGMLERLRGVSAPVAWLCKGFEAPQGDAAPGLLGHEIRALVAPALRAGVLSGPSFAQEVARGQPTALVAASEHAGVRDALVAAFHSPTLRVYANEDIVGVEVGGAVKNVLAIATGLCDGLNLGLNARAALITRGLAEMTRLGQALGARTETFMGLSGLGDLVLTATGDLSRNRKVGQLLAQGLSLQQAVDSLGHVAEGVYSARTVVQRAQLLGVDMPISAGVVALLDGQLQPAQAVAALMGRDPKDEATSPPRRA</sequence>
<dbReference type="Pfam" id="PF07479">
    <property type="entry name" value="NAD_Gly3P_dh_C"/>
    <property type="match status" value="1"/>
</dbReference>
<keyword evidence="18" id="KW-1185">Reference proteome</keyword>
<comment type="subcellular location">
    <subcellularLocation>
        <location evidence="9">Cytoplasm</location>
    </subcellularLocation>
</comment>
<feature type="binding site" evidence="12">
    <location>
        <position position="143"/>
    </location>
    <ligand>
        <name>NAD(+)</name>
        <dbReference type="ChEBI" id="CHEBI:57540"/>
    </ligand>
</feature>
<evidence type="ECO:0000256" key="9">
    <source>
        <dbReference type="HAMAP-Rule" id="MF_00394"/>
    </source>
</evidence>
<feature type="binding site" evidence="11">
    <location>
        <begin position="258"/>
        <end position="259"/>
    </location>
    <ligand>
        <name>substrate</name>
    </ligand>
</feature>
<feature type="binding site" evidence="9">
    <location>
        <position position="141"/>
    </location>
    <ligand>
        <name>sn-glycerol 3-phosphate</name>
        <dbReference type="ChEBI" id="CHEBI:57597"/>
    </ligand>
</feature>
<evidence type="ECO:0000256" key="8">
    <source>
        <dbReference type="ARBA" id="ARBA00023264"/>
    </source>
</evidence>
<dbReference type="GO" id="GO:0051287">
    <property type="term" value="F:NAD binding"/>
    <property type="evidence" value="ECO:0007669"/>
    <property type="project" value="InterPro"/>
</dbReference>
<feature type="binding site" evidence="9">
    <location>
        <position position="139"/>
    </location>
    <ligand>
        <name>sn-glycerol 3-phosphate</name>
        <dbReference type="ChEBI" id="CHEBI:57597"/>
    </ligand>
</feature>
<evidence type="ECO:0000256" key="1">
    <source>
        <dbReference type="ARBA" id="ARBA00011009"/>
    </source>
</evidence>
<dbReference type="GO" id="GO:0008654">
    <property type="term" value="P:phospholipid biosynthetic process"/>
    <property type="evidence" value="ECO:0007669"/>
    <property type="project" value="UniProtKB-KW"/>
</dbReference>
<comment type="function">
    <text evidence="9">Catalyzes the reduction of the glycolytic intermediate dihydroxyacetone phosphate (DHAP) to sn-glycerol 3-phosphate (G3P), the key precursor for phospholipid synthesis.</text>
</comment>
<evidence type="ECO:0000259" key="15">
    <source>
        <dbReference type="Pfam" id="PF01210"/>
    </source>
</evidence>
<feature type="binding site" evidence="9">
    <location>
        <position position="259"/>
    </location>
    <ligand>
        <name>sn-glycerol 3-phosphate</name>
        <dbReference type="ChEBI" id="CHEBI:57597"/>
    </ligand>
</feature>
<dbReference type="GO" id="GO:0005829">
    <property type="term" value="C:cytosol"/>
    <property type="evidence" value="ECO:0007669"/>
    <property type="project" value="TreeGrafter"/>
</dbReference>
<dbReference type="EMBL" id="VYGV01000026">
    <property type="protein sequence ID" value="NWF48337.1"/>
    <property type="molecule type" value="Genomic_DNA"/>
</dbReference>
<evidence type="ECO:0000256" key="5">
    <source>
        <dbReference type="ARBA" id="ARBA00023027"/>
    </source>
</evidence>
<feature type="binding site" evidence="9">
    <location>
        <position position="258"/>
    </location>
    <ligand>
        <name>NADPH</name>
        <dbReference type="ChEBI" id="CHEBI:57783"/>
    </ligand>
</feature>
<dbReference type="FunFam" id="1.10.1040.10:FF:000001">
    <property type="entry name" value="Glycerol-3-phosphate dehydrogenase [NAD(P)+]"/>
    <property type="match status" value="1"/>
</dbReference>
<reference evidence="17 18" key="1">
    <citation type="submission" date="2019-09" db="EMBL/GenBank/DDBJ databases">
        <title>Hydrogenophaga aromatica sp. nov., isolated from a para-xylene-degrading enrichment culture.</title>
        <authorList>
            <person name="Tancsics A."/>
            <person name="Banerjee S."/>
        </authorList>
    </citation>
    <scope>NUCLEOTIDE SEQUENCE [LARGE SCALE GENOMIC DNA]</scope>
    <source>
        <strain evidence="17 18">D2P1</strain>
    </source>
</reference>
<dbReference type="GO" id="GO:0005975">
    <property type="term" value="P:carbohydrate metabolic process"/>
    <property type="evidence" value="ECO:0007669"/>
    <property type="project" value="InterPro"/>
</dbReference>
<keyword evidence="5 9" id="KW-0520">NAD</keyword>
<feature type="domain" description="Glycerol-3-phosphate dehydrogenase NAD-dependent N-terminal" evidence="15">
    <location>
        <begin position="3"/>
        <end position="160"/>
    </location>
</feature>
<dbReference type="PANTHER" id="PTHR11728">
    <property type="entry name" value="GLYCEROL-3-PHOSPHATE DEHYDROGENASE"/>
    <property type="match status" value="1"/>
</dbReference>
<keyword evidence="3 9" id="KW-0521">NADP</keyword>
<evidence type="ECO:0000256" key="14">
    <source>
        <dbReference type="RuleBase" id="RU000439"/>
    </source>
</evidence>
<dbReference type="NCBIfam" id="NF000942">
    <property type="entry name" value="PRK00094.1-4"/>
    <property type="match status" value="1"/>
</dbReference>
<feature type="binding site" evidence="9">
    <location>
        <position position="247"/>
    </location>
    <ligand>
        <name>sn-glycerol 3-phosphate</name>
        <dbReference type="ChEBI" id="CHEBI:57597"/>
    </ligand>
</feature>
<feature type="binding site" evidence="9">
    <location>
        <position position="143"/>
    </location>
    <ligand>
        <name>NADPH</name>
        <dbReference type="ChEBI" id="CHEBI:57783"/>
    </ligand>
</feature>
<dbReference type="GO" id="GO:0006650">
    <property type="term" value="P:glycerophospholipid metabolic process"/>
    <property type="evidence" value="ECO:0007669"/>
    <property type="project" value="UniProtKB-UniRule"/>
</dbReference>
<comment type="pathway">
    <text evidence="9">Membrane lipid metabolism; glycerophospholipid metabolism.</text>
</comment>
<dbReference type="InterPro" id="IPR006168">
    <property type="entry name" value="G3P_DH_NAD-dep"/>
</dbReference>
<dbReference type="InterPro" id="IPR013328">
    <property type="entry name" value="6PGD_dom2"/>
</dbReference>
<comment type="catalytic activity">
    <reaction evidence="9 14">
        <text>sn-glycerol 3-phosphate + NADP(+) = dihydroxyacetone phosphate + NADPH + H(+)</text>
        <dbReference type="Rhea" id="RHEA:11096"/>
        <dbReference type="ChEBI" id="CHEBI:15378"/>
        <dbReference type="ChEBI" id="CHEBI:57597"/>
        <dbReference type="ChEBI" id="CHEBI:57642"/>
        <dbReference type="ChEBI" id="CHEBI:57783"/>
        <dbReference type="ChEBI" id="CHEBI:58349"/>
        <dbReference type="EC" id="1.1.1.94"/>
    </reaction>
</comment>
<dbReference type="HAMAP" id="MF_00394">
    <property type="entry name" value="NAD_Glyc3P_dehydrog"/>
    <property type="match status" value="1"/>
</dbReference>
<proteinExistence type="inferred from homology"/>
<evidence type="ECO:0000256" key="7">
    <source>
        <dbReference type="ARBA" id="ARBA00023209"/>
    </source>
</evidence>
<dbReference type="SUPFAM" id="SSF48179">
    <property type="entry name" value="6-phosphogluconate dehydrogenase C-terminal domain-like"/>
    <property type="match status" value="1"/>
</dbReference>
<feature type="binding site" evidence="12">
    <location>
        <begin position="7"/>
        <end position="12"/>
    </location>
    <ligand>
        <name>NAD(+)</name>
        <dbReference type="ChEBI" id="CHEBI:57540"/>
    </ligand>
</feature>
<evidence type="ECO:0000256" key="2">
    <source>
        <dbReference type="ARBA" id="ARBA00022516"/>
    </source>
</evidence>
<dbReference type="InterPro" id="IPR011128">
    <property type="entry name" value="G3P_DH_NAD-dep_N"/>
</dbReference>
<feature type="binding site" evidence="9">
    <location>
        <position position="282"/>
    </location>
    <ligand>
        <name>NADPH</name>
        <dbReference type="ChEBI" id="CHEBI:57783"/>
    </ligand>
</feature>
<feature type="binding site" evidence="9">
    <location>
        <position position="48"/>
    </location>
    <ligand>
        <name>NADPH</name>
        <dbReference type="ChEBI" id="CHEBI:57783"/>
    </ligand>
</feature>
<evidence type="ECO:0000256" key="10">
    <source>
        <dbReference type="PIRSR" id="PIRSR000114-1"/>
    </source>
</evidence>
<keyword evidence="2 9" id="KW-0444">Lipid biosynthesis</keyword>
<dbReference type="InterPro" id="IPR008927">
    <property type="entry name" value="6-PGluconate_DH-like_C_sf"/>
</dbReference>
<keyword evidence="9" id="KW-0963">Cytoplasm</keyword>
<feature type="binding site" evidence="9">
    <location>
        <position position="284"/>
    </location>
    <ligand>
        <name>NADPH</name>
        <dbReference type="ChEBI" id="CHEBI:57783"/>
    </ligand>
</feature>
<organism evidence="17 18">
    <name type="scientific">Hydrogenophaga aromaticivorans</name>
    <dbReference type="NCBI Taxonomy" id="2610898"/>
    <lineage>
        <taxon>Bacteria</taxon>
        <taxon>Pseudomonadati</taxon>
        <taxon>Pseudomonadota</taxon>
        <taxon>Betaproteobacteria</taxon>
        <taxon>Burkholderiales</taxon>
        <taxon>Comamonadaceae</taxon>
        <taxon>Hydrogenophaga</taxon>
    </lineage>
</organism>
<dbReference type="NCBIfam" id="NF000940">
    <property type="entry name" value="PRK00094.1-2"/>
    <property type="match status" value="1"/>
</dbReference>
<comment type="similarity">
    <text evidence="1 9 13">Belongs to the NAD-dependent glycerol-3-phosphate dehydrogenase family.</text>
</comment>
<dbReference type="InterPro" id="IPR006109">
    <property type="entry name" value="G3P_DH_NAD-dep_C"/>
</dbReference>
<feature type="binding site" evidence="9">
    <location>
        <position position="31"/>
    </location>
    <ligand>
        <name>NADPH</name>
        <dbReference type="ChEBI" id="CHEBI:57783"/>
    </ligand>
</feature>
<keyword evidence="9" id="KW-0547">Nucleotide-binding</keyword>
<dbReference type="InterPro" id="IPR036291">
    <property type="entry name" value="NAD(P)-bd_dom_sf"/>
</dbReference>
<dbReference type="PROSITE" id="PS00957">
    <property type="entry name" value="NAD_G3PDH"/>
    <property type="match status" value="1"/>
</dbReference>
<dbReference type="Gene3D" id="1.10.1040.10">
    <property type="entry name" value="N-(1-d-carboxylethyl)-l-norvaline Dehydrogenase, domain 2"/>
    <property type="match status" value="1"/>
</dbReference>
<feature type="binding site" evidence="9">
    <location>
        <position position="194"/>
    </location>
    <ligand>
        <name>sn-glycerol 3-phosphate</name>
        <dbReference type="ChEBI" id="CHEBI:57597"/>
    </ligand>
</feature>
<comment type="caution">
    <text evidence="17">The sequence shown here is derived from an EMBL/GenBank/DDBJ whole genome shotgun (WGS) entry which is preliminary data.</text>
</comment>
<evidence type="ECO:0000256" key="12">
    <source>
        <dbReference type="PIRSR" id="PIRSR000114-3"/>
    </source>
</evidence>